<evidence type="ECO:0000313" key="4">
    <source>
        <dbReference type="Proteomes" id="UP001163046"/>
    </source>
</evidence>
<reference evidence="3" key="1">
    <citation type="submission" date="2023-01" db="EMBL/GenBank/DDBJ databases">
        <title>Genome assembly of the deep-sea coral Lophelia pertusa.</title>
        <authorList>
            <person name="Herrera S."/>
            <person name="Cordes E."/>
        </authorList>
    </citation>
    <scope>NUCLEOTIDE SEQUENCE</scope>
    <source>
        <strain evidence="3">USNM1676648</strain>
        <tissue evidence="3">Polyp</tissue>
    </source>
</reference>
<organism evidence="3 4">
    <name type="scientific">Desmophyllum pertusum</name>
    <dbReference type="NCBI Taxonomy" id="174260"/>
    <lineage>
        <taxon>Eukaryota</taxon>
        <taxon>Metazoa</taxon>
        <taxon>Cnidaria</taxon>
        <taxon>Anthozoa</taxon>
        <taxon>Hexacorallia</taxon>
        <taxon>Scleractinia</taxon>
        <taxon>Caryophylliina</taxon>
        <taxon>Caryophylliidae</taxon>
        <taxon>Desmophyllum</taxon>
    </lineage>
</organism>
<accession>A0A9X0A136</accession>
<feature type="domain" description="SEA" evidence="2">
    <location>
        <begin position="32"/>
        <end position="82"/>
    </location>
</feature>
<evidence type="ECO:0000313" key="3">
    <source>
        <dbReference type="EMBL" id="KAJ7391060.1"/>
    </source>
</evidence>
<protein>
    <recommendedName>
        <fullName evidence="2">SEA domain-containing protein</fullName>
    </recommendedName>
</protein>
<dbReference type="Pfam" id="PF01390">
    <property type="entry name" value="SEA"/>
    <property type="match status" value="1"/>
</dbReference>
<comment type="caution">
    <text evidence="3">The sequence shown here is derived from an EMBL/GenBank/DDBJ whole genome shotgun (WGS) entry which is preliminary data.</text>
</comment>
<name>A0A9X0A136_9CNID</name>
<evidence type="ECO:0000259" key="2">
    <source>
        <dbReference type="PROSITE" id="PS50024"/>
    </source>
</evidence>
<dbReference type="PROSITE" id="PS50024">
    <property type="entry name" value="SEA"/>
    <property type="match status" value="1"/>
</dbReference>
<dbReference type="InterPro" id="IPR000082">
    <property type="entry name" value="SEA_dom"/>
</dbReference>
<feature type="signal peptide" evidence="1">
    <location>
        <begin position="1"/>
        <end position="22"/>
    </location>
</feature>
<sequence length="82" mass="9284">MDPIRLCAILAVILGATSFIASQTPANTPEEVSQEFTGSWKIDDQWDSDYANSSTPKYKKLARDLKNYLTEVLQEIISRRFS</sequence>
<keyword evidence="1" id="KW-0732">Signal</keyword>
<keyword evidence="4" id="KW-1185">Reference proteome</keyword>
<feature type="chain" id="PRO_5040788663" description="SEA domain-containing protein" evidence="1">
    <location>
        <begin position="23"/>
        <end position="82"/>
    </location>
</feature>
<gene>
    <name evidence="3" type="ORF">OS493_021081</name>
</gene>
<dbReference type="InterPro" id="IPR036364">
    <property type="entry name" value="SEA_dom_sf"/>
</dbReference>
<dbReference type="AlphaFoldDB" id="A0A9X0A136"/>
<dbReference type="EMBL" id="MU825409">
    <property type="protein sequence ID" value="KAJ7391060.1"/>
    <property type="molecule type" value="Genomic_DNA"/>
</dbReference>
<dbReference type="SUPFAM" id="SSF82671">
    <property type="entry name" value="SEA domain"/>
    <property type="match status" value="1"/>
</dbReference>
<proteinExistence type="predicted"/>
<dbReference type="Proteomes" id="UP001163046">
    <property type="component" value="Unassembled WGS sequence"/>
</dbReference>
<evidence type="ECO:0000256" key="1">
    <source>
        <dbReference type="SAM" id="SignalP"/>
    </source>
</evidence>